<evidence type="ECO:0000313" key="2">
    <source>
        <dbReference type="Proteomes" id="UP001249851"/>
    </source>
</evidence>
<organism evidence="1 2">
    <name type="scientific">Acropora cervicornis</name>
    <name type="common">Staghorn coral</name>
    <dbReference type="NCBI Taxonomy" id="6130"/>
    <lineage>
        <taxon>Eukaryota</taxon>
        <taxon>Metazoa</taxon>
        <taxon>Cnidaria</taxon>
        <taxon>Anthozoa</taxon>
        <taxon>Hexacorallia</taxon>
        <taxon>Scleractinia</taxon>
        <taxon>Astrocoeniina</taxon>
        <taxon>Acroporidae</taxon>
        <taxon>Acropora</taxon>
    </lineage>
</organism>
<dbReference type="Proteomes" id="UP001249851">
    <property type="component" value="Unassembled WGS sequence"/>
</dbReference>
<sequence>MQVAVTHLERWAVQNKMELKAKKTKDIWITFKKSCPIPAPISMGPTELERISEFKLLGVHVQNDLKRNIHVPSIVSKACKRIHYLMVYRTAHLPRNIGLTTYITKIRPVLEYASPVWGGLPIYLEEDLQRVQNRCLSVIGLPRDTVESLVTRHQNLMRKEFKRILESEKHPCKRF</sequence>
<dbReference type="AlphaFoldDB" id="A0AAD9Q6P5"/>
<accession>A0AAD9Q6P5</accession>
<evidence type="ECO:0000313" key="1">
    <source>
        <dbReference type="EMBL" id="KAK2555701.1"/>
    </source>
</evidence>
<reference evidence="1" key="1">
    <citation type="journal article" date="2023" name="G3 (Bethesda)">
        <title>Whole genome assembly and annotation of the endangered Caribbean coral Acropora cervicornis.</title>
        <authorList>
            <person name="Selwyn J.D."/>
            <person name="Vollmer S.V."/>
        </authorList>
    </citation>
    <scope>NUCLEOTIDE SEQUENCE</scope>
    <source>
        <strain evidence="1">K2</strain>
    </source>
</reference>
<gene>
    <name evidence="1" type="ORF">P5673_022734</name>
</gene>
<protein>
    <recommendedName>
        <fullName evidence="3">RNA-directed DNA polymerase from mobile element jockey</fullName>
    </recommendedName>
</protein>
<evidence type="ECO:0008006" key="3">
    <source>
        <dbReference type="Google" id="ProtNLM"/>
    </source>
</evidence>
<dbReference type="PANTHER" id="PTHR33332">
    <property type="entry name" value="REVERSE TRANSCRIPTASE DOMAIN-CONTAINING PROTEIN"/>
    <property type="match status" value="1"/>
</dbReference>
<keyword evidence="2" id="KW-1185">Reference proteome</keyword>
<dbReference type="EMBL" id="JARQWQ010000061">
    <property type="protein sequence ID" value="KAK2555701.1"/>
    <property type="molecule type" value="Genomic_DNA"/>
</dbReference>
<reference evidence="1" key="2">
    <citation type="journal article" date="2023" name="Science">
        <title>Genomic signatures of disease resistance in endangered staghorn corals.</title>
        <authorList>
            <person name="Vollmer S.V."/>
            <person name="Selwyn J.D."/>
            <person name="Despard B.A."/>
            <person name="Roesel C.L."/>
        </authorList>
    </citation>
    <scope>NUCLEOTIDE SEQUENCE</scope>
    <source>
        <strain evidence="1">K2</strain>
    </source>
</reference>
<proteinExistence type="predicted"/>
<comment type="caution">
    <text evidence="1">The sequence shown here is derived from an EMBL/GenBank/DDBJ whole genome shotgun (WGS) entry which is preliminary data.</text>
</comment>
<name>A0AAD9Q6P5_ACRCE</name>